<feature type="transmembrane region" description="Helical" evidence="11">
    <location>
        <begin position="175"/>
        <end position="195"/>
    </location>
</feature>
<dbReference type="GeneTree" id="ENSGT00940000165044"/>
<keyword evidence="4 9" id="KW-0863">Zinc-finger</keyword>
<evidence type="ECO:0000256" key="2">
    <source>
        <dbReference type="ARBA" id="ARBA00022692"/>
    </source>
</evidence>
<keyword evidence="14" id="KW-1185">Reference proteome</keyword>
<dbReference type="InterPro" id="IPR013083">
    <property type="entry name" value="Znf_RING/FYVE/PHD"/>
</dbReference>
<feature type="transmembrane region" description="Helical" evidence="11">
    <location>
        <begin position="290"/>
        <end position="308"/>
    </location>
</feature>
<evidence type="ECO:0000256" key="9">
    <source>
        <dbReference type="PROSITE-ProRule" id="PRU00175"/>
    </source>
</evidence>
<feature type="transmembrane region" description="Helical" evidence="11">
    <location>
        <begin position="358"/>
        <end position="381"/>
    </location>
</feature>
<feature type="transmembrane region" description="Helical" evidence="11">
    <location>
        <begin position="48"/>
        <end position="67"/>
    </location>
</feature>
<evidence type="ECO:0000313" key="13">
    <source>
        <dbReference type="Ensembl" id="ENSNFUP00015020629.1"/>
    </source>
</evidence>
<evidence type="ECO:0000256" key="11">
    <source>
        <dbReference type="SAM" id="Phobius"/>
    </source>
</evidence>
<keyword evidence="3" id="KW-0479">Metal-binding</keyword>
<evidence type="ECO:0000256" key="1">
    <source>
        <dbReference type="ARBA" id="ARBA00004141"/>
    </source>
</evidence>
<evidence type="ECO:0000256" key="3">
    <source>
        <dbReference type="ARBA" id="ARBA00022723"/>
    </source>
</evidence>
<accession>A0A8C6LLT4</accession>
<dbReference type="PANTHER" id="PTHR22763:SF164">
    <property type="entry name" value="RING FINGER PROTEIN 145-LIKE"/>
    <property type="match status" value="1"/>
</dbReference>
<feature type="transmembrane region" description="Helical" evidence="11">
    <location>
        <begin position="401"/>
        <end position="425"/>
    </location>
</feature>
<feature type="transmembrane region" description="Helical" evidence="11">
    <location>
        <begin position="328"/>
        <end position="346"/>
    </location>
</feature>
<dbReference type="FunFam" id="3.30.40.10:FF:000145">
    <property type="entry name" value="RING finger protein 145"/>
    <property type="match status" value="1"/>
</dbReference>
<protein>
    <recommendedName>
        <fullName evidence="8">RING finger protein 145</fullName>
    </recommendedName>
</protein>
<keyword evidence="7 11" id="KW-0472">Membrane</keyword>
<feature type="compositionally biased region" description="Acidic residues" evidence="10">
    <location>
        <begin position="570"/>
        <end position="583"/>
    </location>
</feature>
<evidence type="ECO:0000256" key="8">
    <source>
        <dbReference type="ARBA" id="ARBA00035709"/>
    </source>
</evidence>
<dbReference type="Proteomes" id="UP000694548">
    <property type="component" value="Chromosome sgr16"/>
</dbReference>
<feature type="transmembrane region" description="Helical" evidence="11">
    <location>
        <begin position="432"/>
        <end position="450"/>
    </location>
</feature>
<dbReference type="GO" id="GO:0036503">
    <property type="term" value="P:ERAD pathway"/>
    <property type="evidence" value="ECO:0007669"/>
    <property type="project" value="TreeGrafter"/>
</dbReference>
<dbReference type="AlphaFoldDB" id="A0A8C6LLT4"/>
<comment type="subcellular location">
    <subcellularLocation>
        <location evidence="1">Membrane</location>
        <topology evidence="1">Multi-pass membrane protein</topology>
    </subcellularLocation>
</comment>
<evidence type="ECO:0000256" key="7">
    <source>
        <dbReference type="ARBA" id="ARBA00023136"/>
    </source>
</evidence>
<feature type="region of interest" description="Disordered" evidence="10">
    <location>
        <begin position="529"/>
        <end position="603"/>
    </location>
</feature>
<name>A0A8C6LLT4_NOTFU</name>
<dbReference type="InterPro" id="IPR050731">
    <property type="entry name" value="HRD1_E3_ubiq-ligases"/>
</dbReference>
<feature type="compositionally biased region" description="Basic and acidic residues" evidence="10">
    <location>
        <begin position="584"/>
        <end position="595"/>
    </location>
</feature>
<organism evidence="13 14">
    <name type="scientific">Nothobranchius furzeri</name>
    <name type="common">Turquoise killifish</name>
    <dbReference type="NCBI Taxonomy" id="105023"/>
    <lineage>
        <taxon>Eukaryota</taxon>
        <taxon>Metazoa</taxon>
        <taxon>Chordata</taxon>
        <taxon>Craniata</taxon>
        <taxon>Vertebrata</taxon>
        <taxon>Euteleostomi</taxon>
        <taxon>Actinopterygii</taxon>
        <taxon>Neopterygii</taxon>
        <taxon>Teleostei</taxon>
        <taxon>Neoteleostei</taxon>
        <taxon>Acanthomorphata</taxon>
        <taxon>Ovalentaria</taxon>
        <taxon>Atherinomorphae</taxon>
        <taxon>Cyprinodontiformes</taxon>
        <taxon>Nothobranchiidae</taxon>
        <taxon>Nothobranchius</taxon>
    </lineage>
</organism>
<evidence type="ECO:0000256" key="4">
    <source>
        <dbReference type="ARBA" id="ARBA00022771"/>
    </source>
</evidence>
<evidence type="ECO:0000313" key="14">
    <source>
        <dbReference type="Proteomes" id="UP000694548"/>
    </source>
</evidence>
<dbReference type="Pfam" id="PF13639">
    <property type="entry name" value="zf-RING_2"/>
    <property type="match status" value="1"/>
</dbReference>
<dbReference type="CDD" id="cd16476">
    <property type="entry name" value="RING-H2_RNF139-like"/>
    <property type="match status" value="1"/>
</dbReference>
<dbReference type="SUPFAM" id="SSF57850">
    <property type="entry name" value="RING/U-box"/>
    <property type="match status" value="1"/>
</dbReference>
<keyword evidence="6 11" id="KW-1133">Transmembrane helix</keyword>
<evidence type="ECO:0000256" key="6">
    <source>
        <dbReference type="ARBA" id="ARBA00022989"/>
    </source>
</evidence>
<feature type="transmembrane region" description="Helical" evidence="11">
    <location>
        <begin position="207"/>
        <end position="227"/>
    </location>
</feature>
<evidence type="ECO:0000256" key="10">
    <source>
        <dbReference type="SAM" id="MobiDB-lite"/>
    </source>
</evidence>
<dbReference type="PANTHER" id="PTHR22763">
    <property type="entry name" value="RING ZINC FINGER PROTEIN"/>
    <property type="match status" value="1"/>
</dbReference>
<keyword evidence="5" id="KW-0862">Zinc</keyword>
<dbReference type="Ensembl" id="ENSNFUT00015021601.1">
    <property type="protein sequence ID" value="ENSNFUP00015020629.1"/>
    <property type="gene ID" value="ENSNFUG00015009992.1"/>
</dbReference>
<evidence type="ECO:0000259" key="12">
    <source>
        <dbReference type="PROSITE" id="PS50089"/>
    </source>
</evidence>
<dbReference type="GO" id="GO:0008270">
    <property type="term" value="F:zinc ion binding"/>
    <property type="evidence" value="ECO:0007669"/>
    <property type="project" value="UniProtKB-KW"/>
</dbReference>
<dbReference type="GO" id="GO:0043161">
    <property type="term" value="P:proteasome-mediated ubiquitin-dependent protein catabolic process"/>
    <property type="evidence" value="ECO:0007669"/>
    <property type="project" value="TreeGrafter"/>
</dbReference>
<dbReference type="Gene3D" id="3.30.40.10">
    <property type="entry name" value="Zinc/RING finger domain, C3HC4 (zinc finger)"/>
    <property type="match status" value="1"/>
</dbReference>
<reference evidence="13" key="3">
    <citation type="submission" date="2025-09" db="UniProtKB">
        <authorList>
            <consortium name="Ensembl"/>
        </authorList>
    </citation>
    <scope>IDENTIFICATION</scope>
</reference>
<dbReference type="SMART" id="SM00184">
    <property type="entry name" value="RING"/>
    <property type="match status" value="1"/>
</dbReference>
<feature type="transmembrane region" description="Helical" evidence="11">
    <location>
        <begin position="233"/>
        <end position="255"/>
    </location>
</feature>
<dbReference type="Pfam" id="PF13705">
    <property type="entry name" value="TRC8_N"/>
    <property type="match status" value="2"/>
</dbReference>
<reference evidence="13" key="1">
    <citation type="submission" date="2014-08" db="EMBL/GenBank/DDBJ databases">
        <authorList>
            <person name="Senf B."/>
            <person name="Petzold A."/>
            <person name="Downie B.R."/>
            <person name="Koch P."/>
            <person name="Platzer M."/>
        </authorList>
    </citation>
    <scope>NUCLEOTIDE SEQUENCE [LARGE SCALE GENOMIC DNA]</scope>
    <source>
        <strain evidence="13">GRZ</strain>
    </source>
</reference>
<dbReference type="GO" id="GO:0061630">
    <property type="term" value="F:ubiquitin protein ligase activity"/>
    <property type="evidence" value="ECO:0007669"/>
    <property type="project" value="TreeGrafter"/>
</dbReference>
<dbReference type="GO" id="GO:0016020">
    <property type="term" value="C:membrane"/>
    <property type="evidence" value="ECO:0007669"/>
    <property type="project" value="UniProtKB-SubCell"/>
</dbReference>
<dbReference type="SMART" id="SM00744">
    <property type="entry name" value="RINGv"/>
    <property type="match status" value="1"/>
</dbReference>
<dbReference type="InterPro" id="IPR025754">
    <property type="entry name" value="TRC8_N_dom"/>
</dbReference>
<dbReference type="InterPro" id="IPR001841">
    <property type="entry name" value="Znf_RING"/>
</dbReference>
<keyword evidence="2 11" id="KW-0812">Transmembrane</keyword>
<proteinExistence type="predicted"/>
<dbReference type="GO" id="GO:0012505">
    <property type="term" value="C:endomembrane system"/>
    <property type="evidence" value="ECO:0007669"/>
    <property type="project" value="TreeGrafter"/>
</dbReference>
<feature type="transmembrane region" description="Helical" evidence="11">
    <location>
        <begin position="74"/>
        <end position="92"/>
    </location>
</feature>
<dbReference type="InterPro" id="IPR011016">
    <property type="entry name" value="Znf_RING-CH"/>
</dbReference>
<dbReference type="PROSITE" id="PS50089">
    <property type="entry name" value="ZF_RING_2"/>
    <property type="match status" value="1"/>
</dbReference>
<reference evidence="13" key="2">
    <citation type="submission" date="2025-08" db="UniProtKB">
        <authorList>
            <consortium name="Ensembl"/>
        </authorList>
    </citation>
    <scope>IDENTIFICATION</scope>
</reference>
<feature type="domain" description="RING-type" evidence="12">
    <location>
        <begin position="487"/>
        <end position="525"/>
    </location>
</feature>
<evidence type="ECO:0000256" key="5">
    <source>
        <dbReference type="ARBA" id="ARBA00022833"/>
    </source>
</evidence>
<sequence>MPRLEELANIALRVPSILVLDLLYKCDIEGFTENLKAKNEDMLFKYKYVIWNMYYLGHLINVVVLILPLRHIVTLYLHILAALLLYMGHQISKDYVREELQYGYEGAVYLDSLAFNRFVSAMTGENQPVTCDHSAFIIFSHVSYLDSLHHVRCPVPQVIELYRLLAVGISLWNQFAVPVLFSVFWFVLFAVQLFSDTMSAGAATSHQGFLFLVLTSVSECCATPYSLLGLTFVVSYLALGLLNLCKFYLGGFAAIQNENVMHRGVTEGVTLLLLALQTGLLDMQTLQRTFLLSIILFIVLTSTLQSMIEITDPVILALGASRNRSLWRHFRGLSMCLLLLIFPVFMAYKISQFFHMDFWLLILVSSCMLTSLQVTGTMLIYSLFMVELFRSDPIESLDEVIYWVNSISRVLEFLVALCVVAYGTWESLFGEWSWMGASVIIIHSYFNVWLRAQSGWKSFLLRQEAAKKISSLPRATAQQLDRHNDVCSICFQEMSSAVITLCGHFFHGNCLRKWLYVQETCPMCHQTVRPAPAGQSQASGGDPAAQREAQPESAAQEGHQKPSSSSTEAQGDDDTQQQEEEERDGLGNRDSKEEPAEYFPSIPSAEAPLGLFMVLLNRNISWLKAKRKSVS</sequence>